<dbReference type="OrthoDB" id="368507at2759"/>
<organism evidence="1">
    <name type="scientific">Cyprideis torosa</name>
    <dbReference type="NCBI Taxonomy" id="163714"/>
    <lineage>
        <taxon>Eukaryota</taxon>
        <taxon>Metazoa</taxon>
        <taxon>Ecdysozoa</taxon>
        <taxon>Arthropoda</taxon>
        <taxon>Crustacea</taxon>
        <taxon>Oligostraca</taxon>
        <taxon>Ostracoda</taxon>
        <taxon>Podocopa</taxon>
        <taxon>Podocopida</taxon>
        <taxon>Cytherocopina</taxon>
        <taxon>Cytheroidea</taxon>
        <taxon>Cytherideidae</taxon>
        <taxon>Cyprideis</taxon>
    </lineage>
</organism>
<dbReference type="Pfam" id="PF16093">
    <property type="entry name" value="PAC4"/>
    <property type="match status" value="1"/>
</dbReference>
<dbReference type="GO" id="GO:0043248">
    <property type="term" value="P:proteasome assembly"/>
    <property type="evidence" value="ECO:0007669"/>
    <property type="project" value="InterPro"/>
</dbReference>
<dbReference type="AlphaFoldDB" id="A0A7R8WFV9"/>
<gene>
    <name evidence="1" type="ORF">CTOB1V02_LOCUS8058</name>
</gene>
<dbReference type="PANTHER" id="PTHR33559:SF1">
    <property type="entry name" value="PROTEASOME ASSEMBLY CHAPERONE 4"/>
    <property type="match status" value="1"/>
</dbReference>
<evidence type="ECO:0000313" key="1">
    <source>
        <dbReference type="EMBL" id="CAD7230196.1"/>
    </source>
</evidence>
<dbReference type="EMBL" id="OB662527">
    <property type="protein sequence ID" value="CAD7230196.1"/>
    <property type="molecule type" value="Genomic_DNA"/>
</dbReference>
<reference evidence="1" key="1">
    <citation type="submission" date="2020-11" db="EMBL/GenBank/DDBJ databases">
        <authorList>
            <person name="Tran Van P."/>
        </authorList>
    </citation>
    <scope>NUCLEOTIDE SEQUENCE</scope>
</reference>
<protein>
    <submittedName>
        <fullName evidence="1">Uncharacterized protein</fullName>
    </submittedName>
</protein>
<dbReference type="PANTHER" id="PTHR33559">
    <property type="entry name" value="PROTEASOME ASSEMBLY CHAPERONE 4"/>
    <property type="match status" value="1"/>
</dbReference>
<sequence length="142" mass="15671">MMEESGVAVHSFTAALGDTRLHFYVLKLQDSFLIWVGHGSGFHDLSSAMLTRYSTTPVSTQIMGATESMVSQNIATRLSKRSGKQVFFSLNCSIQSPQIAAWAESRIVQEMEEHPEYFGLPPKLQDLANVTAELTVSSDGER</sequence>
<name>A0A7R8WFV9_9CRUS</name>
<dbReference type="InterPro" id="IPR032157">
    <property type="entry name" value="PAC4"/>
</dbReference>
<accession>A0A7R8WFV9</accession>
<proteinExistence type="predicted"/>